<comment type="caution">
    <text evidence="2">The sequence shown here is derived from an EMBL/GenBank/DDBJ whole genome shotgun (WGS) entry which is preliminary data.</text>
</comment>
<evidence type="ECO:0000313" key="2">
    <source>
        <dbReference type="EMBL" id="GAA4776013.1"/>
    </source>
</evidence>
<name>A0ABP9A7V1_9MICO</name>
<protein>
    <submittedName>
        <fullName evidence="2">Uncharacterized protein</fullName>
    </submittedName>
</protein>
<proteinExistence type="predicted"/>
<feature type="signal peptide" evidence="1">
    <location>
        <begin position="1"/>
        <end position="24"/>
    </location>
</feature>
<organism evidence="2 3">
    <name type="scientific">Microbacterium gilvum</name>
    <dbReference type="NCBI Taxonomy" id="1336204"/>
    <lineage>
        <taxon>Bacteria</taxon>
        <taxon>Bacillati</taxon>
        <taxon>Actinomycetota</taxon>
        <taxon>Actinomycetes</taxon>
        <taxon>Micrococcales</taxon>
        <taxon>Microbacteriaceae</taxon>
        <taxon>Microbacterium</taxon>
    </lineage>
</organism>
<reference evidence="3" key="1">
    <citation type="journal article" date="2019" name="Int. J. Syst. Evol. Microbiol.">
        <title>The Global Catalogue of Microorganisms (GCM) 10K type strain sequencing project: providing services to taxonomists for standard genome sequencing and annotation.</title>
        <authorList>
            <consortium name="The Broad Institute Genomics Platform"/>
            <consortium name="The Broad Institute Genome Sequencing Center for Infectious Disease"/>
            <person name="Wu L."/>
            <person name="Ma J."/>
        </authorList>
    </citation>
    <scope>NUCLEOTIDE SEQUENCE [LARGE SCALE GENOMIC DNA]</scope>
    <source>
        <strain evidence="3">JCM 18537</strain>
    </source>
</reference>
<evidence type="ECO:0000313" key="3">
    <source>
        <dbReference type="Proteomes" id="UP001501645"/>
    </source>
</evidence>
<evidence type="ECO:0000256" key="1">
    <source>
        <dbReference type="SAM" id="SignalP"/>
    </source>
</evidence>
<keyword evidence="1" id="KW-0732">Signal</keyword>
<dbReference type="EMBL" id="BAABKO010000003">
    <property type="protein sequence ID" value="GAA4776013.1"/>
    <property type="molecule type" value="Genomic_DNA"/>
</dbReference>
<dbReference type="Proteomes" id="UP001501645">
    <property type="component" value="Unassembled WGS sequence"/>
</dbReference>
<sequence>MPIRTARTTTMAAVAALALFPVLAGCSAGGQSVADACDILTNGTEELNAQGAELQSAALSGDADAIDELIASVDEEISSLGEDITNDEVKPVYEKFAGAFSDLTTQLQDMASIDTSDVDALTEATEAMTATTTELTDASTELTEVCGA</sequence>
<accession>A0ABP9A7V1</accession>
<gene>
    <name evidence="2" type="ORF">GCM10023351_20740</name>
</gene>
<dbReference type="RefSeq" id="WP_345438837.1">
    <property type="nucleotide sequence ID" value="NZ_BAABKO010000003.1"/>
</dbReference>
<dbReference type="PROSITE" id="PS51257">
    <property type="entry name" value="PROKAR_LIPOPROTEIN"/>
    <property type="match status" value="1"/>
</dbReference>
<keyword evidence="3" id="KW-1185">Reference proteome</keyword>
<feature type="chain" id="PRO_5047205816" evidence="1">
    <location>
        <begin position="25"/>
        <end position="148"/>
    </location>
</feature>